<reference evidence="1" key="2">
    <citation type="submission" date="2022-01" db="EMBL/GenBank/DDBJ databases">
        <authorList>
            <person name="Yamashiro T."/>
            <person name="Shiraishi A."/>
            <person name="Satake H."/>
            <person name="Nakayama K."/>
        </authorList>
    </citation>
    <scope>NUCLEOTIDE SEQUENCE</scope>
</reference>
<keyword evidence="2" id="KW-1185">Reference proteome</keyword>
<dbReference type="Proteomes" id="UP001151760">
    <property type="component" value="Unassembled WGS sequence"/>
</dbReference>
<protein>
    <submittedName>
        <fullName evidence="1">Retrovirus-related pol polyprotein from transposon TNT 1-94</fullName>
    </submittedName>
</protein>
<evidence type="ECO:0000313" key="1">
    <source>
        <dbReference type="EMBL" id="GJT58281.1"/>
    </source>
</evidence>
<organism evidence="1 2">
    <name type="scientific">Tanacetum coccineum</name>
    <dbReference type="NCBI Taxonomy" id="301880"/>
    <lineage>
        <taxon>Eukaryota</taxon>
        <taxon>Viridiplantae</taxon>
        <taxon>Streptophyta</taxon>
        <taxon>Embryophyta</taxon>
        <taxon>Tracheophyta</taxon>
        <taxon>Spermatophyta</taxon>
        <taxon>Magnoliopsida</taxon>
        <taxon>eudicotyledons</taxon>
        <taxon>Gunneridae</taxon>
        <taxon>Pentapetalae</taxon>
        <taxon>asterids</taxon>
        <taxon>campanulids</taxon>
        <taxon>Asterales</taxon>
        <taxon>Asteraceae</taxon>
        <taxon>Asteroideae</taxon>
        <taxon>Anthemideae</taxon>
        <taxon>Anthemidinae</taxon>
        <taxon>Tanacetum</taxon>
    </lineage>
</organism>
<dbReference type="EMBL" id="BQNB010017005">
    <property type="protein sequence ID" value="GJT58281.1"/>
    <property type="molecule type" value="Genomic_DNA"/>
</dbReference>
<comment type="caution">
    <text evidence="1">The sequence shown here is derived from an EMBL/GenBank/DDBJ whole genome shotgun (WGS) entry which is preliminary data.</text>
</comment>
<reference evidence="1" key="1">
    <citation type="journal article" date="2022" name="Int. J. Mol. Sci.">
        <title>Draft Genome of Tanacetum Coccineum: Genomic Comparison of Closely Related Tanacetum-Family Plants.</title>
        <authorList>
            <person name="Yamashiro T."/>
            <person name="Shiraishi A."/>
            <person name="Nakayama K."/>
            <person name="Satake H."/>
        </authorList>
    </citation>
    <scope>NUCLEOTIDE SEQUENCE</scope>
</reference>
<proteinExistence type="predicted"/>
<accession>A0ABQ5F4L1</accession>
<evidence type="ECO:0000313" key="2">
    <source>
        <dbReference type="Proteomes" id="UP001151760"/>
    </source>
</evidence>
<name>A0ABQ5F4L1_9ASTR</name>
<sequence length="194" mass="22436">MEEEMSSLKKNHTWELVDQPPGQKLVSCKWLYKIKEGIKRIVILSVDVVRLRRHFVHVCAPGTAAKRVCMKVTGPARNIMNTTEWICKWLCSIGMSQLQGILKYLPLEAICSMMFCIFTTEVELYQRLRKLLGKHLLKGNYLIESWSTKVSDCVNYDNQSAIHLSRNVNVSHEGDEAYHCDGYTFIREIVNLRD</sequence>
<gene>
    <name evidence="1" type="ORF">Tco_0993335</name>
</gene>